<organism evidence="7 8">
    <name type="scientific">Puccinia coronata f. sp. avenae</name>
    <dbReference type="NCBI Taxonomy" id="200324"/>
    <lineage>
        <taxon>Eukaryota</taxon>
        <taxon>Fungi</taxon>
        <taxon>Dikarya</taxon>
        <taxon>Basidiomycota</taxon>
        <taxon>Pucciniomycotina</taxon>
        <taxon>Pucciniomycetes</taxon>
        <taxon>Pucciniales</taxon>
        <taxon>Pucciniaceae</taxon>
        <taxon>Puccinia</taxon>
    </lineage>
</organism>
<feature type="domain" description="RING-type" evidence="6">
    <location>
        <begin position="292"/>
        <end position="339"/>
    </location>
</feature>
<keyword evidence="8" id="KW-1185">Reference proteome</keyword>
<dbReference type="Pfam" id="PF13639">
    <property type="entry name" value="zf-RING_2"/>
    <property type="match status" value="1"/>
</dbReference>
<dbReference type="STRING" id="200324.A0A2N5SLL1"/>
<dbReference type="SMART" id="SM00184">
    <property type="entry name" value="RING"/>
    <property type="match status" value="1"/>
</dbReference>
<evidence type="ECO:0000313" key="7">
    <source>
        <dbReference type="EMBL" id="PLW14137.1"/>
    </source>
</evidence>
<protein>
    <recommendedName>
        <fullName evidence="6">RING-type domain-containing protein</fullName>
    </recommendedName>
</protein>
<dbReference type="InterPro" id="IPR051834">
    <property type="entry name" value="RING_finger_E3_ligase"/>
</dbReference>
<dbReference type="SUPFAM" id="SSF57850">
    <property type="entry name" value="RING/U-box"/>
    <property type="match status" value="1"/>
</dbReference>
<proteinExistence type="predicted"/>
<dbReference type="Gene3D" id="3.30.40.10">
    <property type="entry name" value="Zinc/RING finger domain, C3HC4 (zinc finger)"/>
    <property type="match status" value="1"/>
</dbReference>
<sequence length="343" mass="37623">MPSIANETVLRVVDYYAPIKVFARVSAQLIGKCTFPAPENSGGAKAMYSGSLLHNPSVFSPASRSSPGGARPVEEPAVPQPPLPPSPTSDQEQGEALKAPHAEPLDEGNVIELPEEQNDAIAELFARVNNGLDEFSDGMFIDIEGNQIVGMGGADFNPAREEGLMALIRHLEAMPENHPELIQPFHRPTWEEVMQTLNPETQAVFRTFYDDMRRLLTELTVNPTRNFSDAEIPGHPVDPDNMQRALPNLDPATAQLIADHLEEVRLEINEASRTRTRVAASQEMGESATTHCPVCLDNYGKNDNAAVLPCHPSHHFHRACIQSWLQGLIPKPLTCPICRGLVL</sequence>
<dbReference type="PROSITE" id="PS50089">
    <property type="entry name" value="ZF_RING_2"/>
    <property type="match status" value="1"/>
</dbReference>
<evidence type="ECO:0000313" key="8">
    <source>
        <dbReference type="Proteomes" id="UP000235388"/>
    </source>
</evidence>
<dbReference type="Proteomes" id="UP000235388">
    <property type="component" value="Unassembled WGS sequence"/>
</dbReference>
<dbReference type="GO" id="GO:0008270">
    <property type="term" value="F:zinc ion binding"/>
    <property type="evidence" value="ECO:0007669"/>
    <property type="project" value="UniProtKB-KW"/>
</dbReference>
<dbReference type="GO" id="GO:0061630">
    <property type="term" value="F:ubiquitin protein ligase activity"/>
    <property type="evidence" value="ECO:0007669"/>
    <property type="project" value="TreeGrafter"/>
</dbReference>
<dbReference type="AlphaFoldDB" id="A0A2N5SLL1"/>
<feature type="compositionally biased region" description="Pro residues" evidence="5">
    <location>
        <begin position="78"/>
        <end position="87"/>
    </location>
</feature>
<reference evidence="7 8" key="1">
    <citation type="submission" date="2017-11" db="EMBL/GenBank/DDBJ databases">
        <title>De novo assembly and phasing of dikaryotic genomes from two isolates of Puccinia coronata f. sp. avenae, the causal agent of oat crown rust.</title>
        <authorList>
            <person name="Miller M.E."/>
            <person name="Zhang Y."/>
            <person name="Omidvar V."/>
            <person name="Sperschneider J."/>
            <person name="Schwessinger B."/>
            <person name="Raley C."/>
            <person name="Palmer J.M."/>
            <person name="Garnica D."/>
            <person name="Upadhyaya N."/>
            <person name="Rathjen J."/>
            <person name="Taylor J.M."/>
            <person name="Park R.F."/>
            <person name="Dodds P.N."/>
            <person name="Hirsch C.D."/>
            <person name="Kianian S.F."/>
            <person name="Figueroa M."/>
        </authorList>
    </citation>
    <scope>NUCLEOTIDE SEQUENCE [LARGE SCALE GENOMIC DNA]</scope>
    <source>
        <strain evidence="7">12NC29</strain>
    </source>
</reference>
<evidence type="ECO:0000259" key="6">
    <source>
        <dbReference type="PROSITE" id="PS50089"/>
    </source>
</evidence>
<keyword evidence="3" id="KW-0862">Zinc</keyword>
<dbReference type="InterPro" id="IPR013083">
    <property type="entry name" value="Znf_RING/FYVE/PHD"/>
</dbReference>
<dbReference type="InterPro" id="IPR001841">
    <property type="entry name" value="Znf_RING"/>
</dbReference>
<dbReference type="EMBL" id="PGCJ01000929">
    <property type="protein sequence ID" value="PLW14137.1"/>
    <property type="molecule type" value="Genomic_DNA"/>
</dbReference>
<dbReference type="GO" id="GO:0006511">
    <property type="term" value="P:ubiquitin-dependent protein catabolic process"/>
    <property type="evidence" value="ECO:0007669"/>
    <property type="project" value="TreeGrafter"/>
</dbReference>
<dbReference type="PANTHER" id="PTHR45931">
    <property type="entry name" value="SI:CH211-59O9.10"/>
    <property type="match status" value="1"/>
</dbReference>
<evidence type="ECO:0000256" key="4">
    <source>
        <dbReference type="PROSITE-ProRule" id="PRU00175"/>
    </source>
</evidence>
<keyword evidence="1" id="KW-0479">Metal-binding</keyword>
<dbReference type="PANTHER" id="PTHR45931:SF3">
    <property type="entry name" value="RING ZINC FINGER-CONTAINING PROTEIN"/>
    <property type="match status" value="1"/>
</dbReference>
<evidence type="ECO:0000256" key="1">
    <source>
        <dbReference type="ARBA" id="ARBA00022723"/>
    </source>
</evidence>
<name>A0A2N5SLL1_9BASI</name>
<keyword evidence="2 4" id="KW-0863">Zinc-finger</keyword>
<comment type="caution">
    <text evidence="7">The sequence shown here is derived from an EMBL/GenBank/DDBJ whole genome shotgun (WGS) entry which is preliminary data.</text>
</comment>
<feature type="region of interest" description="Disordered" evidence="5">
    <location>
        <begin position="58"/>
        <end position="96"/>
    </location>
</feature>
<gene>
    <name evidence="7" type="ORF">PCANC_18090</name>
</gene>
<evidence type="ECO:0000256" key="3">
    <source>
        <dbReference type="ARBA" id="ARBA00022833"/>
    </source>
</evidence>
<dbReference type="OrthoDB" id="8062037at2759"/>
<accession>A0A2N5SLL1</accession>
<evidence type="ECO:0000256" key="2">
    <source>
        <dbReference type="ARBA" id="ARBA00022771"/>
    </source>
</evidence>
<dbReference type="GO" id="GO:0005634">
    <property type="term" value="C:nucleus"/>
    <property type="evidence" value="ECO:0007669"/>
    <property type="project" value="TreeGrafter"/>
</dbReference>
<evidence type="ECO:0000256" key="5">
    <source>
        <dbReference type="SAM" id="MobiDB-lite"/>
    </source>
</evidence>